<evidence type="ECO:0000256" key="2">
    <source>
        <dbReference type="ARBA" id="ARBA00010742"/>
    </source>
</evidence>
<proteinExistence type="inferred from homology"/>
<dbReference type="Pfam" id="PF09084">
    <property type="entry name" value="NMT1"/>
    <property type="match status" value="1"/>
</dbReference>
<dbReference type="Gene3D" id="3.40.190.10">
    <property type="entry name" value="Periplasmic binding protein-like II"/>
    <property type="match status" value="2"/>
</dbReference>
<evidence type="ECO:0000256" key="3">
    <source>
        <dbReference type="ARBA" id="ARBA00022729"/>
    </source>
</evidence>
<comment type="subcellular location">
    <subcellularLocation>
        <location evidence="1">Periplasm</location>
    </subcellularLocation>
</comment>
<evidence type="ECO:0000313" key="5">
    <source>
        <dbReference type="EMBL" id="SHN76405.1"/>
    </source>
</evidence>
<evidence type="ECO:0000256" key="1">
    <source>
        <dbReference type="ARBA" id="ARBA00004418"/>
    </source>
</evidence>
<dbReference type="EMBL" id="LT670849">
    <property type="protein sequence ID" value="SHN76405.1"/>
    <property type="molecule type" value="Genomic_DNA"/>
</dbReference>
<dbReference type="PANTHER" id="PTHR30024">
    <property type="entry name" value="ALIPHATIC SULFONATES-BINDING PROTEIN-RELATED"/>
    <property type="match status" value="1"/>
</dbReference>
<evidence type="ECO:0000259" key="4">
    <source>
        <dbReference type="Pfam" id="PF09084"/>
    </source>
</evidence>
<comment type="similarity">
    <text evidence="2">Belongs to the bacterial solute-binding protein SsuA/TauA family.</text>
</comment>
<dbReference type="PANTHER" id="PTHR30024:SF47">
    <property type="entry name" value="TAURINE-BINDING PERIPLASMIC PROTEIN"/>
    <property type="match status" value="1"/>
</dbReference>
<keyword evidence="6" id="KW-1185">Reference proteome</keyword>
<dbReference type="InterPro" id="IPR015168">
    <property type="entry name" value="SsuA/THI5"/>
</dbReference>
<name>A0A1M7U0C5_9BRAD</name>
<reference evidence="6" key="1">
    <citation type="submission" date="2016-11" db="EMBL/GenBank/DDBJ databases">
        <authorList>
            <person name="Varghese N."/>
            <person name="Submissions S."/>
        </authorList>
    </citation>
    <scope>NUCLEOTIDE SEQUENCE [LARGE SCALE GENOMIC DNA]</scope>
    <source>
        <strain evidence="6">GAS401</strain>
    </source>
</reference>
<accession>A0A1M7U0C5</accession>
<feature type="domain" description="SsuA/THI5-like" evidence="4">
    <location>
        <begin position="54"/>
        <end position="258"/>
    </location>
</feature>
<evidence type="ECO:0000313" key="6">
    <source>
        <dbReference type="Proteomes" id="UP000184096"/>
    </source>
</evidence>
<dbReference type="Proteomes" id="UP000184096">
    <property type="component" value="Chromosome I"/>
</dbReference>
<sequence>MPFLSIEKSARRANGWTRGIGPIFLCLLLSLTAVATARADETKIKLGVLRLSSSAPVFIAQDKGYFRDAGLDVELKFFDAAQPVAVAVVSGDIDFGITSLTAGLYNLAGKGTLKVIGGLSHEKAGFPLIGYFATEKAYASGLRTPKDLAGKRIAMTQVGSSFHYSLGLLADKYGFKLAEMKLLPMQSLSNVGAALKGETVDAALLPISAARKLLDEGGIKQLGWVGDETPWQVGAVFASPKTLERTALVTKFQAALERADREYHDVILTAVAGGEAPINDKTRPLLEIIAKYTNLPLEQVVGNCAYVDPEGRLDVKDVANQIEWLQGQGFVDKGITAQAIIASDFVKPY</sequence>
<protein>
    <submittedName>
        <fullName evidence="5">NitT/TauT family transport system substrate-binding protein</fullName>
    </submittedName>
</protein>
<dbReference type="AlphaFoldDB" id="A0A1M7U0C5"/>
<dbReference type="SUPFAM" id="SSF53850">
    <property type="entry name" value="Periplasmic binding protein-like II"/>
    <property type="match status" value="1"/>
</dbReference>
<dbReference type="GO" id="GO:0042597">
    <property type="term" value="C:periplasmic space"/>
    <property type="evidence" value="ECO:0007669"/>
    <property type="project" value="UniProtKB-SubCell"/>
</dbReference>
<keyword evidence="3" id="KW-0732">Signal</keyword>
<organism evidence="5 6">
    <name type="scientific">Bradyrhizobium erythrophlei</name>
    <dbReference type="NCBI Taxonomy" id="1437360"/>
    <lineage>
        <taxon>Bacteria</taxon>
        <taxon>Pseudomonadati</taxon>
        <taxon>Pseudomonadota</taxon>
        <taxon>Alphaproteobacteria</taxon>
        <taxon>Hyphomicrobiales</taxon>
        <taxon>Nitrobacteraceae</taxon>
        <taxon>Bradyrhizobium</taxon>
    </lineage>
</organism>
<dbReference type="GO" id="GO:0042918">
    <property type="term" value="P:alkanesulfonate transmembrane transport"/>
    <property type="evidence" value="ECO:0007669"/>
    <property type="project" value="TreeGrafter"/>
</dbReference>
<gene>
    <name evidence="5" type="ORF">SAMN05444170_3179</name>
</gene>